<dbReference type="GO" id="GO:0008360">
    <property type="term" value="P:regulation of cell shape"/>
    <property type="evidence" value="ECO:0007669"/>
    <property type="project" value="UniProtKB-UniRule"/>
</dbReference>
<protein>
    <submittedName>
        <fullName evidence="13">ErfK/YbiS/YcfS/YnhG family protein</fullName>
    </submittedName>
</protein>
<feature type="compositionally biased region" description="Low complexity" evidence="10">
    <location>
        <begin position="39"/>
        <end position="48"/>
    </location>
</feature>
<dbReference type="CDD" id="cd16913">
    <property type="entry name" value="YkuD_like"/>
    <property type="match status" value="1"/>
</dbReference>
<accession>A0A656HBP4</accession>
<keyword evidence="6 9" id="KW-0133">Cell shape</keyword>
<dbReference type="InterPro" id="IPR038063">
    <property type="entry name" value="Transpep_catalytic_dom"/>
</dbReference>
<dbReference type="EMBL" id="JH651384">
    <property type="protein sequence ID" value="EIJ34561.1"/>
    <property type="molecule type" value="Genomic_DNA"/>
</dbReference>
<dbReference type="InterPro" id="IPR005490">
    <property type="entry name" value="LD_TPept_cat_dom"/>
</dbReference>
<evidence type="ECO:0000256" key="5">
    <source>
        <dbReference type="ARBA" id="ARBA00022801"/>
    </source>
</evidence>
<dbReference type="PANTHER" id="PTHR30582:SF24">
    <property type="entry name" value="L,D-TRANSPEPTIDASE ERFK_SRFK-RELATED"/>
    <property type="match status" value="1"/>
</dbReference>
<feature type="signal peptide" evidence="11">
    <location>
        <begin position="1"/>
        <end position="21"/>
    </location>
</feature>
<feature type="active site" description="Proton donor/acceptor" evidence="9">
    <location>
        <position position="341"/>
    </location>
</feature>
<dbReference type="Gene3D" id="2.40.440.10">
    <property type="entry name" value="L,D-transpeptidase catalytic domain-like"/>
    <property type="match status" value="1"/>
</dbReference>
<keyword evidence="5" id="KW-0378">Hydrolase</keyword>
<feature type="domain" description="L,D-TPase catalytic" evidence="12">
    <location>
        <begin position="224"/>
        <end position="381"/>
    </location>
</feature>
<dbReference type="RefSeq" id="WP_002708489.1">
    <property type="nucleotide sequence ID" value="NZ_JH651384.1"/>
</dbReference>
<dbReference type="SUPFAM" id="SSF141523">
    <property type="entry name" value="L,D-transpeptidase catalytic domain-like"/>
    <property type="match status" value="1"/>
</dbReference>
<dbReference type="GO" id="GO:0071972">
    <property type="term" value="F:peptidoglycan L,D-transpeptidase activity"/>
    <property type="evidence" value="ECO:0007669"/>
    <property type="project" value="TreeGrafter"/>
</dbReference>
<dbReference type="PROSITE" id="PS52029">
    <property type="entry name" value="LD_TPASE"/>
    <property type="match status" value="1"/>
</dbReference>
<evidence type="ECO:0000256" key="2">
    <source>
        <dbReference type="ARBA" id="ARBA00005992"/>
    </source>
</evidence>
<comment type="pathway">
    <text evidence="1 9">Cell wall biogenesis; peptidoglycan biosynthesis.</text>
</comment>
<name>A0A656HBP4_THINJ</name>
<organism evidence="13 14">
    <name type="scientific">Thiothrix nivea (strain ATCC 35100 / DSM 5205 / JP2)</name>
    <dbReference type="NCBI Taxonomy" id="870187"/>
    <lineage>
        <taxon>Bacteria</taxon>
        <taxon>Pseudomonadati</taxon>
        <taxon>Pseudomonadota</taxon>
        <taxon>Gammaproteobacteria</taxon>
        <taxon>Thiotrichales</taxon>
        <taxon>Thiotrichaceae</taxon>
        <taxon>Thiothrix</taxon>
    </lineage>
</organism>
<evidence type="ECO:0000259" key="12">
    <source>
        <dbReference type="PROSITE" id="PS52029"/>
    </source>
</evidence>
<evidence type="ECO:0000256" key="10">
    <source>
        <dbReference type="SAM" id="MobiDB-lite"/>
    </source>
</evidence>
<comment type="similarity">
    <text evidence="2">Belongs to the YkuD family.</text>
</comment>
<sequence precursor="true">MNGTINGLVMLALWLSASACTGDSAEQQENMPIPGLAEQAAQSSASVQDTAPPPASITVTAESDPEAVVKGFYAALEERDCQQAQTFRPAYTAARCQGVSKTTLNSLRIESNDGDKAVAYLNFSYARDGKTQDFVGYLWLKKNAGRWEIQEDFAPVDQMGLEKFTATYLGGKQPTAEATLAATAQPATATAPVTANSDIIDDRGDYQQLLTDLRKRFAQYAGKGIILVDISQQKLFQYGQGGELLGTYRVSTATKGAGSNSGSDQTPLGAHRVSDRFGDGAKLGTIFTGRQNTGKLAEIITDPVDVPEDLVTTRILWLDGLEPGKNKGGKVDSHSRYIYIHGTPEEGLIGKPASHGCIRMFNQDVINVFRQAPENTLVYIGE</sequence>
<keyword evidence="8 9" id="KW-0961">Cell wall biogenesis/degradation</keyword>
<dbReference type="InterPro" id="IPR050979">
    <property type="entry name" value="LD-transpeptidase"/>
</dbReference>
<dbReference type="GO" id="GO:0016757">
    <property type="term" value="F:glycosyltransferase activity"/>
    <property type="evidence" value="ECO:0007669"/>
    <property type="project" value="UniProtKB-KW"/>
</dbReference>
<feature type="region of interest" description="Disordered" evidence="10">
    <location>
        <begin position="37"/>
        <end position="58"/>
    </location>
</feature>
<evidence type="ECO:0000256" key="6">
    <source>
        <dbReference type="ARBA" id="ARBA00022960"/>
    </source>
</evidence>
<dbReference type="UniPathway" id="UPA00219"/>
<evidence type="ECO:0000256" key="3">
    <source>
        <dbReference type="ARBA" id="ARBA00022676"/>
    </source>
</evidence>
<keyword evidence="14" id="KW-1185">Reference proteome</keyword>
<evidence type="ECO:0000256" key="1">
    <source>
        <dbReference type="ARBA" id="ARBA00004752"/>
    </source>
</evidence>
<feature type="active site" description="Nucleophile" evidence="9">
    <location>
        <position position="357"/>
    </location>
</feature>
<evidence type="ECO:0000313" key="14">
    <source>
        <dbReference type="Proteomes" id="UP000005317"/>
    </source>
</evidence>
<keyword evidence="3" id="KW-0328">Glycosyltransferase</keyword>
<dbReference type="PANTHER" id="PTHR30582">
    <property type="entry name" value="L,D-TRANSPEPTIDASE"/>
    <property type="match status" value="1"/>
</dbReference>
<evidence type="ECO:0000256" key="9">
    <source>
        <dbReference type="PROSITE-ProRule" id="PRU01373"/>
    </source>
</evidence>
<keyword evidence="11" id="KW-0732">Signal</keyword>
<keyword evidence="7 9" id="KW-0573">Peptidoglycan synthesis</keyword>
<dbReference type="AlphaFoldDB" id="A0A656HBP4"/>
<dbReference type="GO" id="GO:0005576">
    <property type="term" value="C:extracellular region"/>
    <property type="evidence" value="ECO:0007669"/>
    <property type="project" value="TreeGrafter"/>
</dbReference>
<dbReference type="GO" id="GO:0018104">
    <property type="term" value="P:peptidoglycan-protein cross-linking"/>
    <property type="evidence" value="ECO:0007669"/>
    <property type="project" value="TreeGrafter"/>
</dbReference>
<proteinExistence type="inferred from homology"/>
<evidence type="ECO:0000313" key="13">
    <source>
        <dbReference type="EMBL" id="EIJ34561.1"/>
    </source>
</evidence>
<dbReference type="GO" id="GO:0071555">
    <property type="term" value="P:cell wall organization"/>
    <property type="evidence" value="ECO:0007669"/>
    <property type="project" value="UniProtKB-UniRule"/>
</dbReference>
<evidence type="ECO:0000256" key="11">
    <source>
        <dbReference type="SAM" id="SignalP"/>
    </source>
</evidence>
<gene>
    <name evidence="13" type="ORF">Thini_1987</name>
</gene>
<dbReference type="Pfam" id="PF03734">
    <property type="entry name" value="YkuD"/>
    <property type="match status" value="1"/>
</dbReference>
<dbReference type="Proteomes" id="UP000005317">
    <property type="component" value="Unassembled WGS sequence"/>
</dbReference>
<keyword evidence="4" id="KW-0808">Transferase</keyword>
<evidence type="ECO:0000256" key="8">
    <source>
        <dbReference type="ARBA" id="ARBA00023316"/>
    </source>
</evidence>
<evidence type="ECO:0000256" key="4">
    <source>
        <dbReference type="ARBA" id="ARBA00022679"/>
    </source>
</evidence>
<evidence type="ECO:0000256" key="7">
    <source>
        <dbReference type="ARBA" id="ARBA00022984"/>
    </source>
</evidence>
<reference evidence="14" key="1">
    <citation type="journal article" date="2011" name="Stand. Genomic Sci.">
        <title>Genome sequence of the filamentous, gliding Thiothrix nivea neotype strain (JP2(T)).</title>
        <authorList>
            <person name="Lapidus A."/>
            <person name="Nolan M."/>
            <person name="Lucas S."/>
            <person name="Glavina Del Rio T."/>
            <person name="Tice H."/>
            <person name="Cheng J.F."/>
            <person name="Tapia R."/>
            <person name="Han C."/>
            <person name="Goodwin L."/>
            <person name="Pitluck S."/>
            <person name="Liolios K."/>
            <person name="Pagani I."/>
            <person name="Ivanova N."/>
            <person name="Huntemann M."/>
            <person name="Mavromatis K."/>
            <person name="Mikhailova N."/>
            <person name="Pati A."/>
            <person name="Chen A."/>
            <person name="Palaniappan K."/>
            <person name="Land M."/>
            <person name="Brambilla E.M."/>
            <person name="Rohde M."/>
            <person name="Abt B."/>
            <person name="Verbarg S."/>
            <person name="Goker M."/>
            <person name="Bristow J."/>
            <person name="Eisen J.A."/>
            <person name="Markowitz V."/>
            <person name="Hugenholtz P."/>
            <person name="Kyrpides N.C."/>
            <person name="Klenk H.P."/>
            <person name="Woyke T."/>
        </authorList>
    </citation>
    <scope>NUCLEOTIDE SEQUENCE [LARGE SCALE GENOMIC DNA]</scope>
    <source>
        <strain evidence="14">ATCC 35100 / DSM 5205 / JP2</strain>
    </source>
</reference>
<feature type="chain" id="PRO_5024878297" evidence="11">
    <location>
        <begin position="22"/>
        <end position="382"/>
    </location>
</feature>